<evidence type="ECO:0000259" key="10">
    <source>
        <dbReference type="Pfam" id="PF08492"/>
    </source>
</evidence>
<sequence>MPPPSKAKAPAKGGPVKSKKKAATAKPPLSEPERIKKLFNSLVAQIADRHWKNAIKTCDKILKLDPNDADALQAKIYAMMEADQHAGALDILGSQHQYERAYSLYKLQREAEAREILDTITPQDDRSVLVLRAQICYREGDYATACDLYNQLLDQPELADEQEDILNNLHAAQQHLDFITSGFLAALGRLPNAADLETAPPPAPARPQAELLVASTSTANAAPKAQPPTGSSAPIAPRKVRARRVPKGVVPGVTPPPDPERWLKKTERSTYHAGKKRGRTGATQGFTTGPEATGGAGGGGGGGSGGGGGGGKGKGKKKR</sequence>
<dbReference type="OrthoDB" id="5421607at2759"/>
<dbReference type="GO" id="GO:0005786">
    <property type="term" value="C:signal recognition particle, endoplasmic reticulum targeting"/>
    <property type="evidence" value="ECO:0007669"/>
    <property type="project" value="UniProtKB-KW"/>
</dbReference>
<evidence type="ECO:0000256" key="3">
    <source>
        <dbReference type="ARBA" id="ARBA00007676"/>
    </source>
</evidence>
<dbReference type="InterPro" id="IPR031545">
    <property type="entry name" value="SRP72_TPR-like"/>
</dbReference>
<organism evidence="12">
    <name type="scientific">Schizophyllum commune (strain H4-8 / FGSC 9210)</name>
    <name type="common">Split gill fungus</name>
    <dbReference type="NCBI Taxonomy" id="578458"/>
    <lineage>
        <taxon>Eukaryota</taxon>
        <taxon>Fungi</taxon>
        <taxon>Dikarya</taxon>
        <taxon>Basidiomycota</taxon>
        <taxon>Agaricomycotina</taxon>
        <taxon>Agaricomycetes</taxon>
        <taxon>Agaricomycetidae</taxon>
        <taxon>Agaricales</taxon>
        <taxon>Schizophyllaceae</taxon>
        <taxon>Schizophyllum</taxon>
    </lineage>
</organism>
<feature type="compositionally biased region" description="Low complexity" evidence="9">
    <location>
        <begin position="1"/>
        <end position="16"/>
    </location>
</feature>
<dbReference type="Proteomes" id="UP000007431">
    <property type="component" value="Unassembled WGS sequence"/>
</dbReference>
<feature type="region of interest" description="Disordered" evidence="9">
    <location>
        <begin position="218"/>
        <end position="319"/>
    </location>
</feature>
<evidence type="ECO:0000256" key="9">
    <source>
        <dbReference type="SAM" id="MobiDB-lite"/>
    </source>
</evidence>
<dbReference type="SUPFAM" id="SSF48452">
    <property type="entry name" value="TPR-like"/>
    <property type="match status" value="1"/>
</dbReference>
<evidence type="ECO:0000256" key="5">
    <source>
        <dbReference type="ARBA" id="ARBA00022490"/>
    </source>
</evidence>
<dbReference type="GO" id="GO:0043022">
    <property type="term" value="F:ribosome binding"/>
    <property type="evidence" value="ECO:0007669"/>
    <property type="project" value="TreeGrafter"/>
</dbReference>
<feature type="region of interest" description="Disordered" evidence="9">
    <location>
        <begin position="1"/>
        <end position="30"/>
    </location>
</feature>
<gene>
    <name evidence="11" type="ORF">SCHCODRAFT_70917</name>
</gene>
<proteinExistence type="inferred from homology"/>
<evidence type="ECO:0000256" key="7">
    <source>
        <dbReference type="ARBA" id="ARBA00023135"/>
    </source>
</evidence>
<dbReference type="GO" id="GO:0008312">
    <property type="term" value="F:7S RNA binding"/>
    <property type="evidence" value="ECO:0007669"/>
    <property type="project" value="InterPro"/>
</dbReference>
<protein>
    <recommendedName>
        <fullName evidence="4">Signal recognition particle subunit SRP72</fullName>
    </recommendedName>
</protein>
<dbReference type="HOGENOM" id="CLU_052873_0_0_1"/>
<dbReference type="InterPro" id="IPR011990">
    <property type="entry name" value="TPR-like_helical_dom_sf"/>
</dbReference>
<dbReference type="AlphaFoldDB" id="D8QJ49"/>
<dbReference type="Pfam" id="PF17004">
    <property type="entry name" value="SRP_TPR_like"/>
    <property type="match status" value="1"/>
</dbReference>
<feature type="compositionally biased region" description="Basic and acidic residues" evidence="9">
    <location>
        <begin position="258"/>
        <end position="270"/>
    </location>
</feature>
<dbReference type="GO" id="GO:0006614">
    <property type="term" value="P:SRP-dependent cotranslational protein targeting to membrane"/>
    <property type="evidence" value="ECO:0007669"/>
    <property type="project" value="InterPro"/>
</dbReference>
<dbReference type="VEuPathDB" id="FungiDB:SCHCODRAFT_02641877"/>
<dbReference type="PANTHER" id="PTHR14094">
    <property type="entry name" value="SIGNAL RECOGNITION PARTICLE 72"/>
    <property type="match status" value="1"/>
</dbReference>
<comment type="subcellular location">
    <subcellularLocation>
        <location evidence="2">Cytoplasm</location>
    </subcellularLocation>
    <subcellularLocation>
        <location evidence="1">Endoplasmic reticulum</location>
    </subcellularLocation>
</comment>
<evidence type="ECO:0000256" key="2">
    <source>
        <dbReference type="ARBA" id="ARBA00004496"/>
    </source>
</evidence>
<evidence type="ECO:0000313" key="12">
    <source>
        <dbReference type="Proteomes" id="UP000007431"/>
    </source>
</evidence>
<evidence type="ECO:0000256" key="8">
    <source>
        <dbReference type="ARBA" id="ARBA00023274"/>
    </source>
</evidence>
<reference evidence="11 12" key="1">
    <citation type="journal article" date="2010" name="Nat. Biotechnol.">
        <title>Genome sequence of the model mushroom Schizophyllum commune.</title>
        <authorList>
            <person name="Ohm R.A."/>
            <person name="de Jong J.F."/>
            <person name="Lugones L.G."/>
            <person name="Aerts A."/>
            <person name="Kothe E."/>
            <person name="Stajich J.E."/>
            <person name="de Vries R.P."/>
            <person name="Record E."/>
            <person name="Levasseur A."/>
            <person name="Baker S.E."/>
            <person name="Bartholomew K.A."/>
            <person name="Coutinho P.M."/>
            <person name="Erdmann S."/>
            <person name="Fowler T.J."/>
            <person name="Gathman A.C."/>
            <person name="Lombard V."/>
            <person name="Henrissat B."/>
            <person name="Knabe N."/>
            <person name="Kuees U."/>
            <person name="Lilly W.W."/>
            <person name="Lindquist E."/>
            <person name="Lucas S."/>
            <person name="Magnuson J.K."/>
            <person name="Piumi F."/>
            <person name="Raudaskoski M."/>
            <person name="Salamov A."/>
            <person name="Schmutz J."/>
            <person name="Schwarze F.W.M.R."/>
            <person name="vanKuyk P.A."/>
            <person name="Horton J.S."/>
            <person name="Grigoriev I.V."/>
            <person name="Woesten H.A.B."/>
        </authorList>
    </citation>
    <scope>NUCLEOTIDE SEQUENCE [LARGE SCALE GENOMIC DNA]</scope>
    <source>
        <strain evidence="12">H4-8 / FGSC 9210</strain>
    </source>
</reference>
<dbReference type="KEGG" id="scm:SCHCO_02641877"/>
<evidence type="ECO:0000256" key="6">
    <source>
        <dbReference type="ARBA" id="ARBA00022824"/>
    </source>
</evidence>
<feature type="compositionally biased region" description="Gly residues" evidence="9">
    <location>
        <begin position="292"/>
        <end position="312"/>
    </location>
</feature>
<keyword evidence="12" id="KW-1185">Reference proteome</keyword>
<dbReference type="GO" id="GO:0005783">
    <property type="term" value="C:endoplasmic reticulum"/>
    <property type="evidence" value="ECO:0007669"/>
    <property type="project" value="UniProtKB-SubCell"/>
</dbReference>
<dbReference type="eggNOG" id="KOG2376">
    <property type="taxonomic scope" value="Eukaryota"/>
</dbReference>
<keyword evidence="6" id="KW-0256">Endoplasmic reticulum</keyword>
<keyword evidence="8" id="KW-0687">Ribonucleoprotein</keyword>
<comment type="similarity">
    <text evidence="3">Belongs to the SRP72 family.</text>
</comment>
<accession>D8QJ49</accession>
<evidence type="ECO:0000256" key="4">
    <source>
        <dbReference type="ARBA" id="ARBA00018350"/>
    </source>
</evidence>
<dbReference type="OMA" id="EAQLNYR"/>
<dbReference type="GeneID" id="9593113"/>
<evidence type="ECO:0000313" key="11">
    <source>
        <dbReference type="EMBL" id="EFI91936.1"/>
    </source>
</evidence>
<dbReference type="Gene3D" id="1.25.40.10">
    <property type="entry name" value="Tetratricopeptide repeat domain"/>
    <property type="match status" value="1"/>
</dbReference>
<keyword evidence="5" id="KW-0963">Cytoplasm</keyword>
<dbReference type="Pfam" id="PF08492">
    <property type="entry name" value="SRP72"/>
    <property type="match status" value="1"/>
</dbReference>
<feature type="domain" description="Signal recognition particle SRP72 subunit RNA-binding" evidence="10">
    <location>
        <begin position="236"/>
        <end position="272"/>
    </location>
</feature>
<evidence type="ECO:0000256" key="1">
    <source>
        <dbReference type="ARBA" id="ARBA00004240"/>
    </source>
</evidence>
<dbReference type="PANTHER" id="PTHR14094:SF9">
    <property type="entry name" value="SIGNAL RECOGNITION PARTICLE SUBUNIT SRP72"/>
    <property type="match status" value="1"/>
</dbReference>
<dbReference type="RefSeq" id="XP_003026839.1">
    <property type="nucleotide sequence ID" value="XM_003026793.1"/>
</dbReference>
<dbReference type="EMBL" id="GL377314">
    <property type="protein sequence ID" value="EFI91936.1"/>
    <property type="molecule type" value="Genomic_DNA"/>
</dbReference>
<dbReference type="STRING" id="578458.D8QJ49"/>
<dbReference type="InterPro" id="IPR026270">
    <property type="entry name" value="SRP72"/>
</dbReference>
<keyword evidence="7" id="KW-0733">Signal recognition particle</keyword>
<dbReference type="InterPro" id="IPR013699">
    <property type="entry name" value="Signal_recog_part_SRP72_RNA-bd"/>
</dbReference>
<name>D8QJ49_SCHCM</name>
<dbReference type="InParanoid" id="D8QJ49"/>